<gene>
    <name evidence="3" type="ORF">ACFFGH_21410</name>
</gene>
<dbReference type="RefSeq" id="WP_386672095.1">
    <property type="nucleotide sequence ID" value="NZ_JBHLTG010000005.1"/>
</dbReference>
<dbReference type="SUPFAM" id="SSF49785">
    <property type="entry name" value="Galactose-binding domain-like"/>
    <property type="match status" value="1"/>
</dbReference>
<evidence type="ECO:0000313" key="3">
    <source>
        <dbReference type="EMBL" id="MFC0680399.1"/>
    </source>
</evidence>
<dbReference type="Gene3D" id="2.60.120.260">
    <property type="entry name" value="Galactose-binding domain-like"/>
    <property type="match status" value="1"/>
</dbReference>
<dbReference type="InterPro" id="IPR017853">
    <property type="entry name" value="GH"/>
</dbReference>
<dbReference type="PANTHER" id="PTHR42732:SF3">
    <property type="entry name" value="HYDROLASE"/>
    <property type="match status" value="1"/>
</dbReference>
<accession>A0ABV6RTU6</accession>
<dbReference type="InterPro" id="IPR006103">
    <property type="entry name" value="Glyco_hydro_2_cat"/>
</dbReference>
<proteinExistence type="predicted"/>
<name>A0ABV6RTU6_9GAMM</name>
<dbReference type="GO" id="GO:0016787">
    <property type="term" value="F:hydrolase activity"/>
    <property type="evidence" value="ECO:0007669"/>
    <property type="project" value="UniProtKB-KW"/>
</dbReference>
<evidence type="ECO:0000313" key="4">
    <source>
        <dbReference type="Proteomes" id="UP001589896"/>
    </source>
</evidence>
<dbReference type="PANTHER" id="PTHR42732">
    <property type="entry name" value="BETA-GALACTOSIDASE"/>
    <property type="match status" value="1"/>
</dbReference>
<keyword evidence="3" id="KW-0378">Hydrolase</keyword>
<dbReference type="SUPFAM" id="SSF51445">
    <property type="entry name" value="(Trans)glycosidases"/>
    <property type="match status" value="1"/>
</dbReference>
<feature type="domain" description="Glycoside hydrolase family 2 catalytic" evidence="2">
    <location>
        <begin position="331"/>
        <end position="464"/>
    </location>
</feature>
<dbReference type="Pfam" id="PF02836">
    <property type="entry name" value="Glyco_hydro_2_C"/>
    <property type="match status" value="1"/>
</dbReference>
<keyword evidence="4" id="KW-1185">Reference proteome</keyword>
<sequence length="634" mass="70732">MVAPSPGAAARQLDALRETHPRPQFVREDWLDLTGTWRFAGDREDLGLTEEWFAAAGRIDGEIVVPFPPESAASGIGDPAHWNVVWYERDVDLPTRTDGGLWLLHFGAVDYRAQVWADGELLAQHEGGHTPFSVPLRPSAEGRRVRVTVRAEDRSDDLSQPRGKQDWKDSPHAIWYSRTTGIWQPVWLERVPRTHIARVTWSSRIEHATVRAELEFNRPVPEGTPVRIVLRKGDLELAHQTTAVAGSRATIHIAIPALTHDQDLHWALWSPSHPNLIDAEVILGQGAGADVLLSYLGLRSVAATEGRFLLNRHPSILRMALHQGFWPESHLAASGDELKREVELAKELGLNGLRIHQKVEDPRFLYWCDRLGLMLWGEMPSSYGYSPTMVQRVMAEWLEVLRRDVSAPSIVAWVPLNESWGVRWIADREEQRHFAQALYHLTHAFDGSRPVIANDGWEHTATDILGIHDYAPEGHLLEARYAGAAAEVGGWGPHEMRLFVGDHQHDGQPVMITEFGGISFHPSEGEDWYGYSAVPDAETFAAKVDELVRPLLGNPAIIGFCWTQLTDTLQETNGLLDEHRRPKVDPAVLREIFNQPAASNPSEYVAASRKAARAAVPTIPEDSTETDADTTGIG</sequence>
<feature type="region of interest" description="Disordered" evidence="1">
    <location>
        <begin position="613"/>
        <end position="634"/>
    </location>
</feature>
<evidence type="ECO:0000259" key="2">
    <source>
        <dbReference type="Pfam" id="PF02836"/>
    </source>
</evidence>
<dbReference type="EMBL" id="JBHLTG010000005">
    <property type="protein sequence ID" value="MFC0680399.1"/>
    <property type="molecule type" value="Genomic_DNA"/>
</dbReference>
<organism evidence="3 4">
    <name type="scientific">Lysobacter korlensis</name>
    <dbReference type="NCBI Taxonomy" id="553636"/>
    <lineage>
        <taxon>Bacteria</taxon>
        <taxon>Pseudomonadati</taxon>
        <taxon>Pseudomonadota</taxon>
        <taxon>Gammaproteobacteria</taxon>
        <taxon>Lysobacterales</taxon>
        <taxon>Lysobacteraceae</taxon>
        <taxon>Lysobacter</taxon>
    </lineage>
</organism>
<dbReference type="Proteomes" id="UP001589896">
    <property type="component" value="Unassembled WGS sequence"/>
</dbReference>
<evidence type="ECO:0000256" key="1">
    <source>
        <dbReference type="SAM" id="MobiDB-lite"/>
    </source>
</evidence>
<dbReference type="InterPro" id="IPR008979">
    <property type="entry name" value="Galactose-bd-like_sf"/>
</dbReference>
<protein>
    <submittedName>
        <fullName evidence="3">Glycoside hydrolase family 2 protein</fullName>
    </submittedName>
</protein>
<dbReference type="Gene3D" id="3.20.20.80">
    <property type="entry name" value="Glycosidases"/>
    <property type="match status" value="1"/>
</dbReference>
<reference evidence="3 4" key="1">
    <citation type="submission" date="2024-09" db="EMBL/GenBank/DDBJ databases">
        <authorList>
            <person name="Sun Q."/>
            <person name="Mori K."/>
        </authorList>
    </citation>
    <scope>NUCLEOTIDE SEQUENCE [LARGE SCALE GENOMIC DNA]</scope>
    <source>
        <strain evidence="3 4">KCTC 23076</strain>
    </source>
</reference>
<comment type="caution">
    <text evidence="3">The sequence shown here is derived from an EMBL/GenBank/DDBJ whole genome shotgun (WGS) entry which is preliminary data.</text>
</comment>
<dbReference type="InterPro" id="IPR051913">
    <property type="entry name" value="GH2_Domain-Containing"/>
</dbReference>